<keyword evidence="7" id="KW-1185">Reference proteome</keyword>
<evidence type="ECO:0000256" key="4">
    <source>
        <dbReference type="PROSITE-ProRule" id="PRU00175"/>
    </source>
</evidence>
<reference evidence="6" key="1">
    <citation type="submission" date="2018-11" db="EMBL/GenBank/DDBJ databases">
        <authorList>
            <person name="Alioto T."/>
            <person name="Alioto T."/>
        </authorList>
    </citation>
    <scope>NUCLEOTIDE SEQUENCE</scope>
</reference>
<gene>
    <name evidence="6" type="ORF">MGAL_10B032149</name>
</gene>
<dbReference type="InterPro" id="IPR013083">
    <property type="entry name" value="Znf_RING/FYVE/PHD"/>
</dbReference>
<keyword evidence="2 4" id="KW-0863">Zinc-finger</keyword>
<comment type="caution">
    <text evidence="6">The sequence shown here is derived from an EMBL/GenBank/DDBJ whole genome shotgun (WGS) entry which is preliminary data.</text>
</comment>
<accession>A0A8B6E6H7</accession>
<evidence type="ECO:0000256" key="1">
    <source>
        <dbReference type="ARBA" id="ARBA00022723"/>
    </source>
</evidence>
<dbReference type="EMBL" id="UYJE01004634">
    <property type="protein sequence ID" value="VDI29856.1"/>
    <property type="molecule type" value="Genomic_DNA"/>
</dbReference>
<dbReference type="OrthoDB" id="6040932at2759"/>
<sequence length="319" mass="36635">MAETGNLLKLFDVNVNGIPVQERNNNEVKEYEHSVEVSTVPDTFPCGHILCHNCVRKYISPLRESAWDCPVCGQDLFRLQLQKRRHNVSYGNDDLDEVDLLSNFDKLVSRFHDTRHNLSRLKRENIKARSVGMTYARCFCDMCEENHGTLKVVQDFNELCVQQIRPSRTHRLYYSLLNSEVVTTYKSTVNSACVCIPCTTNEIHDNYEKLFGSNGHRALERPKTYDKAVAQIGKLLTSTQIPITSLLGKNVIEIDHEMCVKERSLDFNFPETIRSIKDMVKSQEKNLISYARKQMEDTGKIYHIKESSSTECCKGETVV</sequence>
<dbReference type="AlphaFoldDB" id="A0A8B6E6H7"/>
<dbReference type="PROSITE" id="PS00518">
    <property type="entry name" value="ZF_RING_1"/>
    <property type="match status" value="1"/>
</dbReference>
<protein>
    <recommendedName>
        <fullName evidence="5">RING-type domain-containing protein</fullName>
    </recommendedName>
</protein>
<evidence type="ECO:0000256" key="2">
    <source>
        <dbReference type="ARBA" id="ARBA00022771"/>
    </source>
</evidence>
<dbReference type="Pfam" id="PF00097">
    <property type="entry name" value="zf-C3HC4"/>
    <property type="match status" value="1"/>
</dbReference>
<dbReference type="Gene3D" id="3.30.40.10">
    <property type="entry name" value="Zinc/RING finger domain, C3HC4 (zinc finger)"/>
    <property type="match status" value="1"/>
</dbReference>
<dbReference type="Proteomes" id="UP000596742">
    <property type="component" value="Unassembled WGS sequence"/>
</dbReference>
<dbReference type="InterPro" id="IPR017907">
    <property type="entry name" value="Znf_RING_CS"/>
</dbReference>
<dbReference type="SUPFAM" id="SSF57850">
    <property type="entry name" value="RING/U-box"/>
    <property type="match status" value="1"/>
</dbReference>
<evidence type="ECO:0000259" key="5">
    <source>
        <dbReference type="PROSITE" id="PS50089"/>
    </source>
</evidence>
<proteinExistence type="predicted"/>
<keyword evidence="1" id="KW-0479">Metal-binding</keyword>
<name>A0A8B6E6H7_MYTGA</name>
<evidence type="ECO:0000313" key="6">
    <source>
        <dbReference type="EMBL" id="VDI29856.1"/>
    </source>
</evidence>
<evidence type="ECO:0000256" key="3">
    <source>
        <dbReference type="ARBA" id="ARBA00022833"/>
    </source>
</evidence>
<keyword evidence="3" id="KW-0862">Zinc</keyword>
<dbReference type="InterPro" id="IPR018957">
    <property type="entry name" value="Znf_C3HC4_RING-type"/>
</dbReference>
<dbReference type="InterPro" id="IPR001841">
    <property type="entry name" value="Znf_RING"/>
</dbReference>
<organism evidence="6 7">
    <name type="scientific">Mytilus galloprovincialis</name>
    <name type="common">Mediterranean mussel</name>
    <dbReference type="NCBI Taxonomy" id="29158"/>
    <lineage>
        <taxon>Eukaryota</taxon>
        <taxon>Metazoa</taxon>
        <taxon>Spiralia</taxon>
        <taxon>Lophotrochozoa</taxon>
        <taxon>Mollusca</taxon>
        <taxon>Bivalvia</taxon>
        <taxon>Autobranchia</taxon>
        <taxon>Pteriomorphia</taxon>
        <taxon>Mytilida</taxon>
        <taxon>Mytiloidea</taxon>
        <taxon>Mytilidae</taxon>
        <taxon>Mytilinae</taxon>
        <taxon>Mytilus</taxon>
    </lineage>
</organism>
<feature type="domain" description="RING-type" evidence="5">
    <location>
        <begin position="45"/>
        <end position="72"/>
    </location>
</feature>
<dbReference type="GO" id="GO:0008270">
    <property type="term" value="F:zinc ion binding"/>
    <property type="evidence" value="ECO:0007669"/>
    <property type="project" value="UniProtKB-KW"/>
</dbReference>
<evidence type="ECO:0000313" key="7">
    <source>
        <dbReference type="Proteomes" id="UP000596742"/>
    </source>
</evidence>
<dbReference type="PROSITE" id="PS50089">
    <property type="entry name" value="ZF_RING_2"/>
    <property type="match status" value="1"/>
</dbReference>